<dbReference type="AlphaFoldDB" id="A0A401TIG2"/>
<sequence>MVINALTLLKLDVRLLSSVSPRLPQVQATSKKTLAKPGLRNVVLVEGVRTPFLMSGTT</sequence>
<dbReference type="STRING" id="137246.A0A401TIG2"/>
<keyword evidence="2" id="KW-1185">Reference proteome</keyword>
<accession>A0A401TIG2</accession>
<evidence type="ECO:0000313" key="2">
    <source>
        <dbReference type="Proteomes" id="UP000287033"/>
    </source>
</evidence>
<reference evidence="1 2" key="1">
    <citation type="journal article" date="2018" name="Nat. Ecol. Evol.">
        <title>Shark genomes provide insights into elasmobranch evolution and the origin of vertebrates.</title>
        <authorList>
            <person name="Hara Y"/>
            <person name="Yamaguchi K"/>
            <person name="Onimaru K"/>
            <person name="Kadota M"/>
            <person name="Koyanagi M"/>
            <person name="Keeley SD"/>
            <person name="Tatsumi K"/>
            <person name="Tanaka K"/>
            <person name="Motone F"/>
            <person name="Kageyama Y"/>
            <person name="Nozu R"/>
            <person name="Adachi N"/>
            <person name="Nishimura O"/>
            <person name="Nakagawa R"/>
            <person name="Tanegashima C"/>
            <person name="Kiyatake I"/>
            <person name="Matsumoto R"/>
            <person name="Murakumo K"/>
            <person name="Nishida K"/>
            <person name="Terakita A"/>
            <person name="Kuratani S"/>
            <person name="Sato K"/>
            <person name="Hyodo S Kuraku.S."/>
        </authorList>
    </citation>
    <scope>NUCLEOTIDE SEQUENCE [LARGE SCALE GENOMIC DNA]</scope>
</reference>
<protein>
    <submittedName>
        <fullName evidence="1">Uncharacterized protein</fullName>
    </submittedName>
</protein>
<proteinExistence type="predicted"/>
<evidence type="ECO:0000313" key="1">
    <source>
        <dbReference type="EMBL" id="GCC42439.1"/>
    </source>
</evidence>
<name>A0A401TIG2_CHIPU</name>
<dbReference type="Proteomes" id="UP000287033">
    <property type="component" value="Unassembled WGS sequence"/>
</dbReference>
<dbReference type="EMBL" id="BEZZ01072379">
    <property type="protein sequence ID" value="GCC42439.1"/>
    <property type="molecule type" value="Genomic_DNA"/>
</dbReference>
<organism evidence="1 2">
    <name type="scientific">Chiloscyllium punctatum</name>
    <name type="common">Brownbanded bambooshark</name>
    <name type="synonym">Hemiscyllium punctatum</name>
    <dbReference type="NCBI Taxonomy" id="137246"/>
    <lineage>
        <taxon>Eukaryota</taxon>
        <taxon>Metazoa</taxon>
        <taxon>Chordata</taxon>
        <taxon>Craniata</taxon>
        <taxon>Vertebrata</taxon>
        <taxon>Chondrichthyes</taxon>
        <taxon>Elasmobranchii</taxon>
        <taxon>Galeomorphii</taxon>
        <taxon>Galeoidea</taxon>
        <taxon>Orectolobiformes</taxon>
        <taxon>Hemiscylliidae</taxon>
        <taxon>Chiloscyllium</taxon>
    </lineage>
</organism>
<gene>
    <name evidence="1" type="ORF">chiPu_0026102</name>
</gene>
<comment type="caution">
    <text evidence="1">The sequence shown here is derived from an EMBL/GenBank/DDBJ whole genome shotgun (WGS) entry which is preliminary data.</text>
</comment>
<feature type="non-terminal residue" evidence="1">
    <location>
        <position position="58"/>
    </location>
</feature>
<dbReference type="OrthoDB" id="5404651at2759"/>